<dbReference type="EMBL" id="LAZR01000272">
    <property type="protein sequence ID" value="KKN77864.1"/>
    <property type="molecule type" value="Genomic_DNA"/>
</dbReference>
<dbReference type="AlphaFoldDB" id="A0A0F9TF29"/>
<proteinExistence type="predicted"/>
<organism evidence="1">
    <name type="scientific">marine sediment metagenome</name>
    <dbReference type="NCBI Taxonomy" id="412755"/>
    <lineage>
        <taxon>unclassified sequences</taxon>
        <taxon>metagenomes</taxon>
        <taxon>ecological metagenomes</taxon>
    </lineage>
</organism>
<sequence length="61" mass="6843">MPIKVKYNSDEAKHIARLADTLADKLIAGESLRLALPIARLVYEKVTASYKHIEKKHGEVV</sequence>
<comment type="caution">
    <text evidence="1">The sequence shown here is derived from an EMBL/GenBank/DDBJ whole genome shotgun (WGS) entry which is preliminary data.</text>
</comment>
<name>A0A0F9TF29_9ZZZZ</name>
<gene>
    <name evidence="1" type="ORF">LCGC14_0356010</name>
</gene>
<protein>
    <submittedName>
        <fullName evidence="1">Uncharacterized protein</fullName>
    </submittedName>
</protein>
<reference evidence="1" key="1">
    <citation type="journal article" date="2015" name="Nature">
        <title>Complex archaea that bridge the gap between prokaryotes and eukaryotes.</title>
        <authorList>
            <person name="Spang A."/>
            <person name="Saw J.H."/>
            <person name="Jorgensen S.L."/>
            <person name="Zaremba-Niedzwiedzka K."/>
            <person name="Martijn J."/>
            <person name="Lind A.E."/>
            <person name="van Eijk R."/>
            <person name="Schleper C."/>
            <person name="Guy L."/>
            <person name="Ettema T.J."/>
        </authorList>
    </citation>
    <scope>NUCLEOTIDE SEQUENCE</scope>
</reference>
<evidence type="ECO:0000313" key="1">
    <source>
        <dbReference type="EMBL" id="KKN77864.1"/>
    </source>
</evidence>
<accession>A0A0F9TF29</accession>